<dbReference type="Proteomes" id="UP000000450">
    <property type="component" value="Chromosome"/>
</dbReference>
<gene>
    <name evidence="3" type="ordered locus">Dtpsy_1071</name>
</gene>
<name>A0A9J9UAL1_ACIET</name>
<dbReference type="Pfam" id="PF13239">
    <property type="entry name" value="2TM"/>
    <property type="match status" value="1"/>
</dbReference>
<accession>A0A9J9UAL1</accession>
<keyword evidence="4" id="KW-1185">Reference proteome</keyword>
<dbReference type="GeneID" id="84682381"/>
<dbReference type="AlphaFoldDB" id="A0A9J9UAL1"/>
<feature type="domain" description="2TM" evidence="2">
    <location>
        <begin position="18"/>
        <end position="84"/>
    </location>
</feature>
<feature type="transmembrane region" description="Helical" evidence="1">
    <location>
        <begin position="58"/>
        <end position="76"/>
    </location>
</feature>
<evidence type="ECO:0000313" key="4">
    <source>
        <dbReference type="Proteomes" id="UP000000450"/>
    </source>
</evidence>
<keyword evidence="1" id="KW-0812">Transmembrane</keyword>
<sequence length="106" mass="11600">MHHSLHSPNHPDTLDRLARRRAGAKLGWLLHAGVYLTVQLALAGLALMQGRTWTPYPALGWGLGLLLHGAVVWLALPGAHWREALVARERAALARERSGHNDSAPQ</sequence>
<organism evidence="3 4">
    <name type="scientific">Acidovorax ebreus (strain TPSY)</name>
    <name type="common">Diaphorobacter sp. (strain TPSY)</name>
    <dbReference type="NCBI Taxonomy" id="535289"/>
    <lineage>
        <taxon>Bacteria</taxon>
        <taxon>Pseudomonadati</taxon>
        <taxon>Pseudomonadota</taxon>
        <taxon>Betaproteobacteria</taxon>
        <taxon>Burkholderiales</taxon>
        <taxon>Comamonadaceae</taxon>
        <taxon>Diaphorobacter</taxon>
    </lineage>
</organism>
<dbReference type="RefSeq" id="WP_015912771.1">
    <property type="nucleotide sequence ID" value="NC_011992.1"/>
</dbReference>
<protein>
    <recommendedName>
        <fullName evidence="2">2TM domain-containing protein</fullName>
    </recommendedName>
</protein>
<evidence type="ECO:0000256" key="1">
    <source>
        <dbReference type="SAM" id="Phobius"/>
    </source>
</evidence>
<evidence type="ECO:0000259" key="2">
    <source>
        <dbReference type="Pfam" id="PF13239"/>
    </source>
</evidence>
<dbReference type="InterPro" id="IPR025698">
    <property type="entry name" value="2TM_dom"/>
</dbReference>
<dbReference type="EMBL" id="CP001392">
    <property type="protein sequence ID" value="ACM32548.1"/>
    <property type="molecule type" value="Genomic_DNA"/>
</dbReference>
<keyword evidence="1" id="KW-0472">Membrane</keyword>
<keyword evidence="1" id="KW-1133">Transmembrane helix</keyword>
<dbReference type="KEGG" id="dia:Dtpsy_1071"/>
<reference evidence="3 4" key="1">
    <citation type="journal article" date="2010" name="J. Bacteriol.">
        <title>Completed genome sequence of the anaerobic iron-oxidizing bacterium Acidovorax ebreus strain TPSY.</title>
        <authorList>
            <person name="Byrne-Bailey K.G."/>
            <person name="Weber K.A."/>
            <person name="Chair A.H."/>
            <person name="Bose S."/>
            <person name="Knox T."/>
            <person name="Spanbauer T.L."/>
            <person name="Chertkov O."/>
            <person name="Coates J.D."/>
        </authorList>
    </citation>
    <scope>NUCLEOTIDE SEQUENCE [LARGE SCALE GENOMIC DNA]</scope>
    <source>
        <strain evidence="3 4">TPSY</strain>
    </source>
</reference>
<feature type="transmembrane region" description="Helical" evidence="1">
    <location>
        <begin position="26"/>
        <end position="46"/>
    </location>
</feature>
<proteinExistence type="predicted"/>
<evidence type="ECO:0000313" key="3">
    <source>
        <dbReference type="EMBL" id="ACM32548.1"/>
    </source>
</evidence>